<dbReference type="InterPro" id="IPR019734">
    <property type="entry name" value="TPR_rpt"/>
</dbReference>
<feature type="repeat" description="TPR" evidence="3">
    <location>
        <begin position="325"/>
        <end position="358"/>
    </location>
</feature>
<evidence type="ECO:0000256" key="1">
    <source>
        <dbReference type="ARBA" id="ARBA00005622"/>
    </source>
</evidence>
<dbReference type="SUPFAM" id="SSF53474">
    <property type="entry name" value="alpha/beta-Hydrolases"/>
    <property type="match status" value="1"/>
</dbReference>
<dbReference type="Pfam" id="PF00756">
    <property type="entry name" value="Esterase"/>
    <property type="match status" value="1"/>
</dbReference>
<dbReference type="InterPro" id="IPR000801">
    <property type="entry name" value="Esterase-like"/>
</dbReference>
<sequence length="378" mass="43038">MFFLLCLLAATPTHDPKPTPLIGGERFALPSRIMGEDRTIYVTLPRGYQTQQKSYPVVYMTDGQTHLDHTTASIAFLAENGRMPEMIVVAVANTQRTRDLTPPPNPGKKVCCGADRFLDFFEKELFAEIDKRYRTQPFRVFAGHSYGGLFAVHAFLSRNEVFQAYLAVSPTLFWADHDPVERLDRFLKNRTSLASSLVVVQGNEHPKMNPPFREFVDILGKRRIDGFFAAHRQIDDEDHGSVVLRANYWGLQQIFSFWPITPETQKGGLAEHLDHFKKISQRMGYPVTMTESHCNRLGYQLLQQGDQAAAIEAFLWNTSHYPSSANAFDSLAEAYEERGDLDKALANYRKALQLAQQNREETGYYRNNVARIVAKKKP</sequence>
<evidence type="ECO:0000313" key="4">
    <source>
        <dbReference type="EMBL" id="QTD49329.1"/>
    </source>
</evidence>
<dbReference type="PANTHER" id="PTHR40841:SF2">
    <property type="entry name" value="SIDEROPHORE-DEGRADING ESTERASE (EUROFUNG)"/>
    <property type="match status" value="1"/>
</dbReference>
<organism evidence="4 5">
    <name type="scientific">Sulfidibacter corallicola</name>
    <dbReference type="NCBI Taxonomy" id="2818388"/>
    <lineage>
        <taxon>Bacteria</taxon>
        <taxon>Pseudomonadati</taxon>
        <taxon>Acidobacteriota</taxon>
        <taxon>Holophagae</taxon>
        <taxon>Acanthopleuribacterales</taxon>
        <taxon>Acanthopleuribacteraceae</taxon>
        <taxon>Sulfidibacter</taxon>
    </lineage>
</organism>
<keyword evidence="3" id="KW-0802">TPR repeat</keyword>
<dbReference type="InterPro" id="IPR052558">
    <property type="entry name" value="Siderophore_Hydrolase_D"/>
</dbReference>
<evidence type="ECO:0000256" key="2">
    <source>
        <dbReference type="ARBA" id="ARBA00022801"/>
    </source>
</evidence>
<dbReference type="InterPro" id="IPR011990">
    <property type="entry name" value="TPR-like_helical_dom_sf"/>
</dbReference>
<keyword evidence="2" id="KW-0378">Hydrolase</keyword>
<protein>
    <recommendedName>
        <fullName evidence="6">Esterase</fullName>
    </recommendedName>
</protein>
<reference evidence="4" key="1">
    <citation type="submission" date="2021-03" db="EMBL/GenBank/DDBJ databases">
        <title>Acanthopleuribacteraceae sp. M133.</title>
        <authorList>
            <person name="Wang G."/>
        </authorList>
    </citation>
    <scope>NUCLEOTIDE SEQUENCE</scope>
    <source>
        <strain evidence="4">M133</strain>
    </source>
</reference>
<keyword evidence="5" id="KW-1185">Reference proteome</keyword>
<dbReference type="SUPFAM" id="SSF48452">
    <property type="entry name" value="TPR-like"/>
    <property type="match status" value="1"/>
</dbReference>
<dbReference type="PROSITE" id="PS50005">
    <property type="entry name" value="TPR"/>
    <property type="match status" value="1"/>
</dbReference>
<dbReference type="PANTHER" id="PTHR40841">
    <property type="entry name" value="SIDEROPHORE TRIACETYLFUSARININE C ESTERASE"/>
    <property type="match status" value="1"/>
</dbReference>
<dbReference type="SMART" id="SM00028">
    <property type="entry name" value="TPR"/>
    <property type="match status" value="2"/>
</dbReference>
<dbReference type="AlphaFoldDB" id="A0A8A4TGY4"/>
<gene>
    <name evidence="4" type="ORF">J3U87_27405</name>
</gene>
<dbReference type="InterPro" id="IPR029058">
    <property type="entry name" value="AB_hydrolase_fold"/>
</dbReference>
<comment type="similarity">
    <text evidence="1">Belongs to the esterase D family.</text>
</comment>
<dbReference type="Proteomes" id="UP000663929">
    <property type="component" value="Chromosome"/>
</dbReference>
<accession>A0A8A4TGY4</accession>
<evidence type="ECO:0008006" key="6">
    <source>
        <dbReference type="Google" id="ProtNLM"/>
    </source>
</evidence>
<dbReference type="KEGG" id="scor:J3U87_27405"/>
<dbReference type="PROSITE" id="PS50293">
    <property type="entry name" value="TPR_REGION"/>
    <property type="match status" value="1"/>
</dbReference>
<proteinExistence type="inferred from homology"/>
<evidence type="ECO:0000313" key="5">
    <source>
        <dbReference type="Proteomes" id="UP000663929"/>
    </source>
</evidence>
<dbReference type="Gene3D" id="3.40.50.1820">
    <property type="entry name" value="alpha/beta hydrolase"/>
    <property type="match status" value="1"/>
</dbReference>
<dbReference type="GO" id="GO:0016788">
    <property type="term" value="F:hydrolase activity, acting on ester bonds"/>
    <property type="evidence" value="ECO:0007669"/>
    <property type="project" value="TreeGrafter"/>
</dbReference>
<evidence type="ECO:0000256" key="3">
    <source>
        <dbReference type="PROSITE-ProRule" id="PRU00339"/>
    </source>
</evidence>
<name>A0A8A4TGY4_SULCO</name>
<dbReference type="EMBL" id="CP071793">
    <property type="protein sequence ID" value="QTD49329.1"/>
    <property type="molecule type" value="Genomic_DNA"/>
</dbReference>
<dbReference type="RefSeq" id="WP_237378965.1">
    <property type="nucleotide sequence ID" value="NZ_CP071793.1"/>
</dbReference>